<evidence type="ECO:0000313" key="2">
    <source>
        <dbReference type="EMBL" id="TQB68838.1"/>
    </source>
</evidence>
<proteinExistence type="predicted"/>
<reference evidence="2 3" key="1">
    <citation type="submission" date="2019-06" db="EMBL/GenBank/DDBJ databases">
        <title>Wine fermentation using esterase from Monascus purpureus.</title>
        <authorList>
            <person name="Geng C."/>
            <person name="Zhang Y."/>
        </authorList>
    </citation>
    <scope>NUCLEOTIDE SEQUENCE [LARGE SCALE GENOMIC DNA]</scope>
    <source>
        <strain evidence="2">HQ1</strain>
    </source>
</reference>
<dbReference type="AlphaFoldDB" id="A0A507QK19"/>
<evidence type="ECO:0000313" key="3">
    <source>
        <dbReference type="Proteomes" id="UP000319663"/>
    </source>
</evidence>
<name>A0A507QK19_MONPU</name>
<keyword evidence="3" id="KW-1185">Reference proteome</keyword>
<organism evidence="2 3">
    <name type="scientific">Monascus purpureus</name>
    <name type="common">Red mold</name>
    <name type="synonym">Monascus anka</name>
    <dbReference type="NCBI Taxonomy" id="5098"/>
    <lineage>
        <taxon>Eukaryota</taxon>
        <taxon>Fungi</taxon>
        <taxon>Dikarya</taxon>
        <taxon>Ascomycota</taxon>
        <taxon>Pezizomycotina</taxon>
        <taxon>Eurotiomycetes</taxon>
        <taxon>Eurotiomycetidae</taxon>
        <taxon>Eurotiales</taxon>
        <taxon>Aspergillaceae</taxon>
        <taxon>Monascus</taxon>
    </lineage>
</organism>
<dbReference type="EMBL" id="VIFY01000186">
    <property type="protein sequence ID" value="TQB68838.1"/>
    <property type="molecule type" value="Genomic_DNA"/>
</dbReference>
<evidence type="ECO:0000256" key="1">
    <source>
        <dbReference type="SAM" id="MobiDB-lite"/>
    </source>
</evidence>
<comment type="caution">
    <text evidence="2">The sequence shown here is derived from an EMBL/GenBank/DDBJ whole genome shotgun (WGS) entry which is preliminary data.</text>
</comment>
<sequence length="71" mass="7558">MPAVNTVNVTSPQTSTERTGNPPNGPTTPLNYSTVLGLMPGVRCPKCENEGKEIWVIPGKRCHVCGTPCGY</sequence>
<feature type="compositionally biased region" description="Polar residues" evidence="1">
    <location>
        <begin position="1"/>
        <end position="18"/>
    </location>
</feature>
<feature type="region of interest" description="Disordered" evidence="1">
    <location>
        <begin position="1"/>
        <end position="29"/>
    </location>
</feature>
<protein>
    <submittedName>
        <fullName evidence="2">Uncharacterized protein</fullName>
    </submittedName>
</protein>
<dbReference type="Proteomes" id="UP000319663">
    <property type="component" value="Unassembled WGS sequence"/>
</dbReference>
<gene>
    <name evidence="2" type="ORF">MPDQ_002674</name>
</gene>
<accession>A0A507QK19</accession>